<name>A0ABV7EY16_9GAMM</name>
<comment type="caution">
    <text evidence="2">The sequence shown here is derived from an EMBL/GenBank/DDBJ whole genome shotgun (WGS) entry which is preliminary data.</text>
</comment>
<feature type="domain" description="Peroxiredoxin C-terminal" evidence="1">
    <location>
        <begin position="1"/>
        <end position="24"/>
    </location>
</feature>
<dbReference type="Gene3D" id="3.30.1020.10">
    <property type="entry name" value="Antioxidant, Horf6, Chain A, domain2"/>
    <property type="match status" value="1"/>
</dbReference>
<gene>
    <name evidence="2" type="ORF">ACFOSU_20955</name>
</gene>
<sequence>ANWEDGDDVIVSPALSNEEAEKLFPAGWNELKPYLRMTKQPNK</sequence>
<evidence type="ECO:0000313" key="2">
    <source>
        <dbReference type="EMBL" id="MFC3106351.1"/>
    </source>
</evidence>
<dbReference type="InterPro" id="IPR019479">
    <property type="entry name" value="Peroxiredoxin_C"/>
</dbReference>
<proteinExistence type="predicted"/>
<accession>A0ABV7EY16</accession>
<dbReference type="EMBL" id="JBHRSS010000015">
    <property type="protein sequence ID" value="MFC3106351.1"/>
    <property type="molecule type" value="Genomic_DNA"/>
</dbReference>
<dbReference type="Pfam" id="PF10417">
    <property type="entry name" value="1-cysPrx_C"/>
    <property type="match status" value="1"/>
</dbReference>
<dbReference type="GO" id="GO:0004601">
    <property type="term" value="F:peroxidase activity"/>
    <property type="evidence" value="ECO:0007669"/>
    <property type="project" value="UniProtKB-KW"/>
</dbReference>
<organism evidence="2 3">
    <name type="scientific">Salinisphaera aquimarina</name>
    <dbReference type="NCBI Taxonomy" id="2094031"/>
    <lineage>
        <taxon>Bacteria</taxon>
        <taxon>Pseudomonadati</taxon>
        <taxon>Pseudomonadota</taxon>
        <taxon>Gammaproteobacteria</taxon>
        <taxon>Salinisphaerales</taxon>
        <taxon>Salinisphaeraceae</taxon>
        <taxon>Salinisphaera</taxon>
    </lineage>
</organism>
<feature type="non-terminal residue" evidence="2">
    <location>
        <position position="1"/>
    </location>
</feature>
<evidence type="ECO:0000313" key="3">
    <source>
        <dbReference type="Proteomes" id="UP001595462"/>
    </source>
</evidence>
<keyword evidence="3" id="KW-1185">Reference proteome</keyword>
<dbReference type="Proteomes" id="UP001595462">
    <property type="component" value="Unassembled WGS sequence"/>
</dbReference>
<evidence type="ECO:0000259" key="1">
    <source>
        <dbReference type="Pfam" id="PF10417"/>
    </source>
</evidence>
<protein>
    <submittedName>
        <fullName evidence="2">Peroxidase</fullName>
    </submittedName>
</protein>
<keyword evidence="2" id="KW-0575">Peroxidase</keyword>
<reference evidence="3" key="1">
    <citation type="journal article" date="2019" name="Int. J. Syst. Evol. Microbiol.">
        <title>The Global Catalogue of Microorganisms (GCM) 10K type strain sequencing project: providing services to taxonomists for standard genome sequencing and annotation.</title>
        <authorList>
            <consortium name="The Broad Institute Genomics Platform"/>
            <consortium name="The Broad Institute Genome Sequencing Center for Infectious Disease"/>
            <person name="Wu L."/>
            <person name="Ma J."/>
        </authorList>
    </citation>
    <scope>NUCLEOTIDE SEQUENCE [LARGE SCALE GENOMIC DNA]</scope>
    <source>
        <strain evidence="3">KCTC 52640</strain>
    </source>
</reference>
<keyword evidence="2" id="KW-0560">Oxidoreductase</keyword>